<feature type="transmembrane region" description="Helical" evidence="9">
    <location>
        <begin position="510"/>
        <end position="533"/>
    </location>
</feature>
<proteinExistence type="predicted"/>
<keyword evidence="7 9" id="KW-0472">Membrane</keyword>
<feature type="transmembrane region" description="Helical" evidence="9">
    <location>
        <begin position="434"/>
        <end position="457"/>
    </location>
</feature>
<dbReference type="FunFam" id="3.30.70.1430:FF:000001">
    <property type="entry name" value="Efflux pump membrane transporter"/>
    <property type="match status" value="1"/>
</dbReference>
<dbReference type="PANTHER" id="PTHR32063:SF11">
    <property type="entry name" value="CATION OR DRUG EFFLUX SYSTEM PROTEIN"/>
    <property type="match status" value="1"/>
</dbReference>
<dbReference type="Pfam" id="PF00873">
    <property type="entry name" value="ACR_tran"/>
    <property type="match status" value="3"/>
</dbReference>
<organism evidence="10 11">
    <name type="scientific">Gemmata obscuriglobus</name>
    <dbReference type="NCBI Taxonomy" id="114"/>
    <lineage>
        <taxon>Bacteria</taxon>
        <taxon>Pseudomonadati</taxon>
        <taxon>Planctomycetota</taxon>
        <taxon>Planctomycetia</taxon>
        <taxon>Gemmatales</taxon>
        <taxon>Gemmataceae</taxon>
        <taxon>Gemmata</taxon>
    </lineage>
</organism>
<keyword evidence="11" id="KW-1185">Reference proteome</keyword>
<evidence type="ECO:0000256" key="2">
    <source>
        <dbReference type="ARBA" id="ARBA00022448"/>
    </source>
</evidence>
<dbReference type="SUPFAM" id="SSF82693">
    <property type="entry name" value="Multidrug efflux transporter AcrB pore domain, PN1, PN2, PC1 and PC2 subdomains"/>
    <property type="match status" value="3"/>
</dbReference>
<feature type="region of interest" description="Disordered" evidence="8">
    <location>
        <begin position="1162"/>
        <end position="1187"/>
    </location>
</feature>
<dbReference type="PRINTS" id="PR00702">
    <property type="entry name" value="ACRIFLAVINRP"/>
</dbReference>
<dbReference type="KEGG" id="gog:C1280_16685"/>
<dbReference type="OrthoDB" id="220575at2"/>
<dbReference type="FunFam" id="1.20.1640.10:FF:000001">
    <property type="entry name" value="Efflux pump membrane transporter"/>
    <property type="match status" value="1"/>
</dbReference>
<keyword evidence="6 9" id="KW-1133">Transmembrane helix</keyword>
<dbReference type="AlphaFoldDB" id="A0A2Z3H0T6"/>
<feature type="transmembrane region" description="Helical" evidence="9">
    <location>
        <begin position="12"/>
        <end position="33"/>
    </location>
</feature>
<reference evidence="10 11" key="1">
    <citation type="submission" date="2018-01" db="EMBL/GenBank/DDBJ databases">
        <title>G. obscuriglobus.</title>
        <authorList>
            <person name="Franke J."/>
            <person name="Blomberg W."/>
            <person name="Selmecki A."/>
        </authorList>
    </citation>
    <scope>NUCLEOTIDE SEQUENCE [LARGE SCALE GENOMIC DNA]</scope>
    <source>
        <strain evidence="10 11">DSM 5831</strain>
    </source>
</reference>
<feature type="transmembrane region" description="Helical" evidence="9">
    <location>
        <begin position="1093"/>
        <end position="1114"/>
    </location>
</feature>
<dbReference type="EMBL" id="CP025958">
    <property type="protein sequence ID" value="AWM38461.1"/>
    <property type="molecule type" value="Genomic_DNA"/>
</dbReference>
<evidence type="ECO:0000256" key="7">
    <source>
        <dbReference type="ARBA" id="ARBA00023136"/>
    </source>
</evidence>
<evidence type="ECO:0000256" key="1">
    <source>
        <dbReference type="ARBA" id="ARBA00004429"/>
    </source>
</evidence>
<comment type="subcellular location">
    <subcellularLocation>
        <location evidence="1">Cell inner membrane</location>
        <topology evidence="1">Multi-pass membrane protein</topology>
    </subcellularLocation>
</comment>
<feature type="transmembrane region" description="Helical" evidence="9">
    <location>
        <begin position="990"/>
        <end position="1009"/>
    </location>
</feature>
<gene>
    <name evidence="10" type="ORF">C1280_16685</name>
</gene>
<keyword evidence="3" id="KW-1003">Cell membrane</keyword>
<feature type="transmembrane region" description="Helical" evidence="9">
    <location>
        <begin position="1126"/>
        <end position="1152"/>
    </location>
</feature>
<dbReference type="RefSeq" id="WP_010045124.1">
    <property type="nucleotide sequence ID" value="NZ_CP025958.1"/>
</dbReference>
<dbReference type="SUPFAM" id="SSF82714">
    <property type="entry name" value="Multidrug efflux transporter AcrB TolC docking domain, DN and DC subdomains"/>
    <property type="match status" value="2"/>
</dbReference>
<sequence>MFARVFIDRPVLAWVISLIILLFGLAALFRLPIAQYPEVAPPTVTVSCTYPGANAQVVSNSVAAPIELQVNGVEGMLYMSSNSGNDGSYSLTVTFALGTDLNMAQVLVQNRVQQATPLLPEEVQRQGVVVRKRTPDILLIANLFSPDDSRDQLYLSNFATVQVRDEIARIEGVGDVTVFGQQDYSMKAWLDPDKLAANSLSASDVVNAMREQNVQVAAGRVGAEPATPGVAFQYTLNALGRLETVEQFRNIVVKSGATASSQAGSASTGGDSASATNGGMSAVPTSPTPAPPSDALLRPIVRLGDVARVELTARTQDITNTLDGKASVGLAIFALPGANALDVADRVKAKIEQLKKRFPPGVEVAVRYDTTPFIEQSVEEVYNTLFDATLLVAIVVLLFLQDWRAMILPMIDVPVSLVGTLAVMYVFGFSLNNLTLFGLVLAIGIVVDDAIVVLENVERWIAQGLNARDATLKAMSEITGPIIAITLVLSSVFLPSAFLGGVTGQFFRQFALTISVAMMISALNAMTLTPSRAAAIFRGREKTAHETTETLPRWGWALLIGYAGYRLLVALFGPLRLVPPQTPALALNPTSVKLWAQWIGAHALYMIPGAVVGWLVGPRANALLRRFYALFNRGFDKTAHGYTWAVRQLLRGALIVLAIYAGLLALTYTGFARTPTGYIPPQDQGYLLVSVQLPDAASAQRSRAVMQRIDDIVRAQPGVSNTLTVTGQSFVLGATGSNFGTMFVILEPFEARKGDISRNGFMILRDLNAKILREVQDAQVLILPPPPVRGLGSAGGYRIMVEDRGDLGPEGLQRETNALIREINQNPALGASFTVYRANVPQLFVDVDRVRCRQMGVPLADVFATLQVYLGGTYVNDFNRFGRNWQVTAQADAPYRMSADTIRNLRVRNDRGEMVPLGSVAKIQDVTGPVVIQRYNTFPAAAVNGNLAPGTSTGTGIQLVTEAAERSMSSQTGYEWTDISFLQNQEGSTAIYAFMGAVVLVYLVLAGLYNSWSLPFAIILVVPMCILSAIGGIYGFALLVPAVAPEINIFTQIGFVVLVGLACKNAILIVEFAEQQRHEGKGLREAILESVRLRLRPIVMTSFAFILGVVPLVLAEGAGAEMRRTLGIAVFSGMLGVTFFGLALTPVFYYLIERWLVGGETAKPPADAQTPPGAGGPNPPGAPAPAP</sequence>
<feature type="region of interest" description="Disordered" evidence="8">
    <location>
        <begin position="259"/>
        <end position="294"/>
    </location>
</feature>
<evidence type="ECO:0000256" key="8">
    <source>
        <dbReference type="SAM" id="MobiDB-lite"/>
    </source>
</evidence>
<accession>A0A2Z3H0T6</accession>
<feature type="transmembrane region" description="Helical" evidence="9">
    <location>
        <begin position="1049"/>
        <end position="1072"/>
    </location>
</feature>
<feature type="transmembrane region" description="Helical" evidence="9">
    <location>
        <begin position="649"/>
        <end position="671"/>
    </location>
</feature>
<dbReference type="GO" id="GO:0005886">
    <property type="term" value="C:plasma membrane"/>
    <property type="evidence" value="ECO:0007669"/>
    <property type="project" value="UniProtKB-SubCell"/>
</dbReference>
<protein>
    <submittedName>
        <fullName evidence="10">AcrB/AcrD/AcrF family protein</fullName>
    </submittedName>
</protein>
<evidence type="ECO:0000256" key="3">
    <source>
        <dbReference type="ARBA" id="ARBA00022475"/>
    </source>
</evidence>
<feature type="transmembrane region" description="Helical" evidence="9">
    <location>
        <begin position="381"/>
        <end position="400"/>
    </location>
</feature>
<keyword evidence="2" id="KW-0813">Transport</keyword>
<evidence type="ECO:0000313" key="11">
    <source>
        <dbReference type="Proteomes" id="UP000245802"/>
    </source>
</evidence>
<feature type="compositionally biased region" description="Pro residues" evidence="8">
    <location>
        <begin position="1177"/>
        <end position="1187"/>
    </location>
</feature>
<dbReference type="Proteomes" id="UP000245802">
    <property type="component" value="Chromosome"/>
</dbReference>
<evidence type="ECO:0000256" key="9">
    <source>
        <dbReference type="SAM" id="Phobius"/>
    </source>
</evidence>
<evidence type="ECO:0000256" key="6">
    <source>
        <dbReference type="ARBA" id="ARBA00022989"/>
    </source>
</evidence>
<feature type="transmembrane region" description="Helical" evidence="9">
    <location>
        <begin position="595"/>
        <end position="616"/>
    </location>
</feature>
<name>A0A2Z3H0T6_9BACT</name>
<dbReference type="SUPFAM" id="SSF82866">
    <property type="entry name" value="Multidrug efflux transporter AcrB transmembrane domain"/>
    <property type="match status" value="2"/>
</dbReference>
<evidence type="ECO:0000256" key="5">
    <source>
        <dbReference type="ARBA" id="ARBA00022692"/>
    </source>
</evidence>
<keyword evidence="5 9" id="KW-0812">Transmembrane</keyword>
<dbReference type="Gene3D" id="3.30.2090.10">
    <property type="entry name" value="Multidrug efflux transporter AcrB TolC docking domain, DN and DC subdomains"/>
    <property type="match status" value="2"/>
</dbReference>
<feature type="compositionally biased region" description="Low complexity" evidence="8">
    <location>
        <begin position="259"/>
        <end position="285"/>
    </location>
</feature>
<keyword evidence="4" id="KW-0997">Cell inner membrane</keyword>
<feature type="transmembrane region" description="Helical" evidence="9">
    <location>
        <begin position="1016"/>
        <end position="1037"/>
    </location>
</feature>
<feature type="transmembrane region" description="Helical" evidence="9">
    <location>
        <begin position="554"/>
        <end position="575"/>
    </location>
</feature>
<dbReference type="GO" id="GO:0042910">
    <property type="term" value="F:xenobiotic transmembrane transporter activity"/>
    <property type="evidence" value="ECO:0007669"/>
    <property type="project" value="TreeGrafter"/>
</dbReference>
<feature type="transmembrane region" description="Helical" evidence="9">
    <location>
        <begin position="478"/>
        <end position="498"/>
    </location>
</feature>
<dbReference type="Gene3D" id="3.30.70.1430">
    <property type="entry name" value="Multidrug efflux transporter AcrB pore domain"/>
    <property type="match status" value="2"/>
</dbReference>
<evidence type="ECO:0000256" key="4">
    <source>
        <dbReference type="ARBA" id="ARBA00022519"/>
    </source>
</evidence>
<dbReference type="Gene3D" id="1.20.1640.10">
    <property type="entry name" value="Multidrug efflux transporter AcrB transmembrane domain"/>
    <property type="match status" value="2"/>
</dbReference>
<feature type="transmembrane region" description="Helical" evidence="9">
    <location>
        <begin position="407"/>
        <end position="428"/>
    </location>
</feature>
<evidence type="ECO:0000313" key="10">
    <source>
        <dbReference type="EMBL" id="AWM38461.1"/>
    </source>
</evidence>
<dbReference type="PANTHER" id="PTHR32063">
    <property type="match status" value="1"/>
</dbReference>
<dbReference type="InterPro" id="IPR001036">
    <property type="entry name" value="Acrflvin-R"/>
</dbReference>
<dbReference type="InterPro" id="IPR027463">
    <property type="entry name" value="AcrB_DN_DC_subdom"/>
</dbReference>